<gene>
    <name evidence="2" type="ORF">C2S53_016016</name>
</gene>
<feature type="compositionally biased region" description="Basic and acidic residues" evidence="1">
    <location>
        <begin position="277"/>
        <end position="286"/>
    </location>
</feature>
<keyword evidence="3" id="KW-1185">Reference proteome</keyword>
<accession>A0AAD4P9Y5</accession>
<evidence type="ECO:0000256" key="1">
    <source>
        <dbReference type="SAM" id="MobiDB-lite"/>
    </source>
</evidence>
<feature type="compositionally biased region" description="Low complexity" evidence="1">
    <location>
        <begin position="53"/>
        <end position="63"/>
    </location>
</feature>
<dbReference type="GO" id="GO:0042797">
    <property type="term" value="P:tRNA transcription by RNA polymerase III"/>
    <property type="evidence" value="ECO:0007669"/>
    <property type="project" value="TreeGrafter"/>
</dbReference>
<dbReference type="AlphaFoldDB" id="A0AAD4P9Y5"/>
<feature type="region of interest" description="Disordered" evidence="1">
    <location>
        <begin position="510"/>
        <end position="559"/>
    </location>
</feature>
<proteinExistence type="predicted"/>
<organism evidence="2 3">
    <name type="scientific">Perilla frutescens var. hirtella</name>
    <name type="common">Perilla citriodora</name>
    <name type="synonym">Perilla setoyensis</name>
    <dbReference type="NCBI Taxonomy" id="608512"/>
    <lineage>
        <taxon>Eukaryota</taxon>
        <taxon>Viridiplantae</taxon>
        <taxon>Streptophyta</taxon>
        <taxon>Embryophyta</taxon>
        <taxon>Tracheophyta</taxon>
        <taxon>Spermatophyta</taxon>
        <taxon>Magnoliopsida</taxon>
        <taxon>eudicotyledons</taxon>
        <taxon>Gunneridae</taxon>
        <taxon>Pentapetalae</taxon>
        <taxon>asterids</taxon>
        <taxon>lamiids</taxon>
        <taxon>Lamiales</taxon>
        <taxon>Lamiaceae</taxon>
        <taxon>Nepetoideae</taxon>
        <taxon>Elsholtzieae</taxon>
        <taxon>Perilla</taxon>
    </lineage>
</organism>
<feature type="compositionally biased region" description="Basic and acidic residues" evidence="1">
    <location>
        <begin position="39"/>
        <end position="51"/>
    </location>
</feature>
<feature type="region of interest" description="Disordered" evidence="1">
    <location>
        <begin position="260"/>
        <end position="287"/>
    </location>
</feature>
<sequence length="706" mass="77996">MDMDLDDLFDGPKKAPARTSRFAPKGAKFQPKPKPKPKSKTESEPKPEPKPEPSSSSVSLPSSEPKKEEVDEKPQMKPKHENSAAAIDVELNPVVEKVEGPDDSMEIEAAGIEVQPGDEDKVVREIDVYFSPSVDPETQLYLFQYPLRPLWRPYELDDRCEEVRVKPTSAEVEVDLAIDVDSKNFDAGADPRVQMKKQTLAPSWKPPQTSGCTVGVLTGNKLHLNPIHAVVQLRPSMRHLDEKESKKRTAVRNNVEVVVKSEEHQEAKPSGMSKKQKAPEQTKDDGEAWVPLKYHSVRSDVAAGYLQKMIAREGSQIYFSTSSHDYLNSLCPGTSGDSLISNATPRRSLLALPLKERFKTWLLEGPPLHRFDTLKYLAPDESSEEVLAVLQELAVLVQGLWVAKTALVYEADNEISASAKDQAIRATARDHVLLLFSKNTIISNSELPPQPQRANAMKAVLHGLATERPFFKDWKLKELPDLSFIKLNPAVVKKQQEVWESLEKKFNDLNSGGRNAPSMKTSKSSAPTNLVLSNGSDNLAARTSGGSTPRNVMPAEARETTRKALQKLFKSIKTCSFQQISQKLKDFAVSGHARSKGFAKEAVAAASNIDAFPDELQSILSEVAVNIHGICVPRSSPDFPQYDELRKVIIDLFLAEGPNAKLKKASINAAANMKLEKAIDQSAYPKVLHDMCVSQGAAWVLKTGDH</sequence>
<dbReference type="Pfam" id="PF04801">
    <property type="entry name" value="RPC5"/>
    <property type="match status" value="1"/>
</dbReference>
<evidence type="ECO:0008006" key="4">
    <source>
        <dbReference type="Google" id="ProtNLM"/>
    </source>
</evidence>
<dbReference type="Proteomes" id="UP001190926">
    <property type="component" value="Unassembled WGS sequence"/>
</dbReference>
<name>A0AAD4P9Y5_PERFH</name>
<protein>
    <recommendedName>
        <fullName evidence="4">DNA-directed RNA polymerase III subunit RPC5</fullName>
    </recommendedName>
</protein>
<evidence type="ECO:0000313" key="2">
    <source>
        <dbReference type="EMBL" id="KAH6832464.1"/>
    </source>
</evidence>
<reference evidence="2 3" key="1">
    <citation type="journal article" date="2021" name="Nat. Commun.">
        <title>Incipient diploidization of the medicinal plant Perilla within 10,000 years.</title>
        <authorList>
            <person name="Zhang Y."/>
            <person name="Shen Q."/>
            <person name="Leng L."/>
            <person name="Zhang D."/>
            <person name="Chen S."/>
            <person name="Shi Y."/>
            <person name="Ning Z."/>
            <person name="Chen S."/>
        </authorList>
    </citation>
    <scope>NUCLEOTIDE SEQUENCE [LARGE SCALE GENOMIC DNA]</scope>
    <source>
        <strain evidence="3">cv. PC099</strain>
    </source>
</reference>
<dbReference type="EMBL" id="SDAM02000069">
    <property type="protein sequence ID" value="KAH6832464.1"/>
    <property type="molecule type" value="Genomic_DNA"/>
</dbReference>
<feature type="region of interest" description="Disordered" evidence="1">
    <location>
        <begin position="1"/>
        <end position="90"/>
    </location>
</feature>
<dbReference type="InterPro" id="IPR006886">
    <property type="entry name" value="RNA_pol_III_Rpc5"/>
</dbReference>
<dbReference type="PANTHER" id="PTHR12069:SF0">
    <property type="entry name" value="DNA-DIRECTED RNA POLYMERASE III SUBUNIT RPC5"/>
    <property type="match status" value="1"/>
</dbReference>
<feature type="compositionally biased region" description="Polar residues" evidence="1">
    <location>
        <begin position="510"/>
        <end position="537"/>
    </location>
</feature>
<dbReference type="PANTHER" id="PTHR12069">
    <property type="entry name" value="DNA-DIRECTED RNA POLYMERASES III 80 KDA POLYPEPTIDE RNA POLYMERASE III SUBUNIT 5"/>
    <property type="match status" value="1"/>
</dbReference>
<evidence type="ECO:0000313" key="3">
    <source>
        <dbReference type="Proteomes" id="UP001190926"/>
    </source>
</evidence>
<dbReference type="GO" id="GO:0005666">
    <property type="term" value="C:RNA polymerase III complex"/>
    <property type="evidence" value="ECO:0007669"/>
    <property type="project" value="TreeGrafter"/>
</dbReference>
<feature type="compositionally biased region" description="Basic and acidic residues" evidence="1">
    <location>
        <begin position="64"/>
        <end position="82"/>
    </location>
</feature>
<comment type="caution">
    <text evidence="2">The sequence shown here is derived from an EMBL/GenBank/DDBJ whole genome shotgun (WGS) entry which is preliminary data.</text>
</comment>